<proteinExistence type="predicted"/>
<feature type="compositionally biased region" description="Low complexity" evidence="1">
    <location>
        <begin position="209"/>
        <end position="226"/>
    </location>
</feature>
<evidence type="ECO:0000256" key="1">
    <source>
        <dbReference type="SAM" id="MobiDB-lite"/>
    </source>
</evidence>
<accession>A0BXU1</accession>
<feature type="compositionally biased region" description="Basic and acidic residues" evidence="1">
    <location>
        <begin position="181"/>
        <end position="208"/>
    </location>
</feature>
<feature type="compositionally biased region" description="Low complexity" evidence="1">
    <location>
        <begin position="155"/>
        <end position="180"/>
    </location>
</feature>
<feature type="region of interest" description="Disordered" evidence="1">
    <location>
        <begin position="155"/>
        <end position="289"/>
    </location>
</feature>
<sequence>MEKETNYIQKNVFKKQQIKQIEKQQEYKNEQQQEQQNQQQQEENNEFNKDINFIIFDEQKLLLEHLIYIYNCDDNQINVDFNFDSNNLDTLLLQIYQILSNYFEKAQNKELQTFIYQHLILLSQNLLLLESKQYQYQKIIEEIIKIGINQCESEISSESSSEDSVQGQNPEQQQKQQSQTEKNEQKDEQKDIYIVAESKEQQKEEEQSTKQQQQDEQSTKQQQQEEQSTKQKQQDEQSTEQQKEEQSNQIPQSDLTIQSTSEQNTQPQILEKEENQKSEKIAQNDEGPKEIKVKKKKIYIQLPI</sequence>
<evidence type="ECO:0000313" key="3">
    <source>
        <dbReference type="Proteomes" id="UP000000600"/>
    </source>
</evidence>
<gene>
    <name evidence="2" type="ORF">GSPATT00033211001</name>
</gene>
<dbReference type="Proteomes" id="UP000000600">
    <property type="component" value="Unassembled WGS sequence"/>
</dbReference>
<dbReference type="InParanoid" id="A0BXU1"/>
<evidence type="ECO:0000313" key="2">
    <source>
        <dbReference type="EMBL" id="CAK63358.1"/>
    </source>
</evidence>
<dbReference type="RefSeq" id="XP_001430756.1">
    <property type="nucleotide sequence ID" value="XM_001430719.1"/>
</dbReference>
<feature type="compositionally biased region" description="Low complexity" evidence="1">
    <location>
        <begin position="32"/>
        <end position="42"/>
    </location>
</feature>
<feature type="region of interest" description="Disordered" evidence="1">
    <location>
        <begin position="24"/>
        <end position="43"/>
    </location>
</feature>
<dbReference type="GeneID" id="5016540"/>
<keyword evidence="3" id="KW-1185">Reference proteome</keyword>
<name>A0BXU1_PARTE</name>
<dbReference type="HOGENOM" id="CLU_916613_0_0_1"/>
<dbReference type="EMBL" id="CT868025">
    <property type="protein sequence ID" value="CAK63358.1"/>
    <property type="molecule type" value="Genomic_DNA"/>
</dbReference>
<feature type="compositionally biased region" description="Polar residues" evidence="1">
    <location>
        <begin position="248"/>
        <end position="268"/>
    </location>
</feature>
<organism evidence="2 3">
    <name type="scientific">Paramecium tetraurelia</name>
    <dbReference type="NCBI Taxonomy" id="5888"/>
    <lineage>
        <taxon>Eukaryota</taxon>
        <taxon>Sar</taxon>
        <taxon>Alveolata</taxon>
        <taxon>Ciliophora</taxon>
        <taxon>Intramacronucleata</taxon>
        <taxon>Oligohymenophorea</taxon>
        <taxon>Peniculida</taxon>
        <taxon>Parameciidae</taxon>
        <taxon>Paramecium</taxon>
    </lineage>
</organism>
<dbReference type="KEGG" id="ptm:GSPATT00033211001"/>
<feature type="compositionally biased region" description="Basic and acidic residues" evidence="1">
    <location>
        <begin position="270"/>
        <end position="289"/>
    </location>
</feature>
<protein>
    <submittedName>
        <fullName evidence="2">Uncharacterized protein</fullName>
    </submittedName>
</protein>
<feature type="compositionally biased region" description="Basic and acidic residues" evidence="1">
    <location>
        <begin position="227"/>
        <end position="246"/>
    </location>
</feature>
<dbReference type="AlphaFoldDB" id="A0BXU1"/>
<reference evidence="2 3" key="1">
    <citation type="journal article" date="2006" name="Nature">
        <title>Global trends of whole-genome duplications revealed by the ciliate Paramecium tetraurelia.</title>
        <authorList>
            <consortium name="Genoscope"/>
            <person name="Aury J.-M."/>
            <person name="Jaillon O."/>
            <person name="Duret L."/>
            <person name="Noel B."/>
            <person name="Jubin C."/>
            <person name="Porcel B.M."/>
            <person name="Segurens B."/>
            <person name="Daubin V."/>
            <person name="Anthouard V."/>
            <person name="Aiach N."/>
            <person name="Arnaiz O."/>
            <person name="Billaut A."/>
            <person name="Beisson J."/>
            <person name="Blanc I."/>
            <person name="Bouhouche K."/>
            <person name="Camara F."/>
            <person name="Duharcourt S."/>
            <person name="Guigo R."/>
            <person name="Gogendeau D."/>
            <person name="Katinka M."/>
            <person name="Keller A.-M."/>
            <person name="Kissmehl R."/>
            <person name="Klotz C."/>
            <person name="Koll F."/>
            <person name="Le Moue A."/>
            <person name="Lepere C."/>
            <person name="Malinsky S."/>
            <person name="Nowacki M."/>
            <person name="Nowak J.K."/>
            <person name="Plattner H."/>
            <person name="Poulain J."/>
            <person name="Ruiz F."/>
            <person name="Serrano V."/>
            <person name="Zagulski M."/>
            <person name="Dessen P."/>
            <person name="Betermier M."/>
            <person name="Weissenbach J."/>
            <person name="Scarpelli C."/>
            <person name="Schachter V."/>
            <person name="Sperling L."/>
            <person name="Meyer E."/>
            <person name="Cohen J."/>
            <person name="Wincker P."/>
        </authorList>
    </citation>
    <scope>NUCLEOTIDE SEQUENCE [LARGE SCALE GENOMIC DNA]</scope>
    <source>
        <strain evidence="2 3">Stock d4-2</strain>
    </source>
</reference>